<dbReference type="KEGG" id="pbas:SMSP2_02252"/>
<dbReference type="OrthoDB" id="9780488at2"/>
<dbReference type="NCBIfam" id="TIGR03936">
    <property type="entry name" value="sam_1_link_chp"/>
    <property type="match status" value="1"/>
</dbReference>
<evidence type="ECO:0000259" key="1">
    <source>
        <dbReference type="Pfam" id="PF10105"/>
    </source>
</evidence>
<organism evidence="2 3">
    <name type="scientific">Limihaloglobus sulfuriphilus</name>
    <dbReference type="NCBI Taxonomy" id="1851148"/>
    <lineage>
        <taxon>Bacteria</taxon>
        <taxon>Pseudomonadati</taxon>
        <taxon>Planctomycetota</taxon>
        <taxon>Phycisphaerae</taxon>
        <taxon>Sedimentisphaerales</taxon>
        <taxon>Sedimentisphaeraceae</taxon>
        <taxon>Limihaloglobus</taxon>
    </lineage>
</organism>
<dbReference type="STRING" id="1851148.SMSP2_02252"/>
<dbReference type="AlphaFoldDB" id="A0A1R7T5W1"/>
<feature type="domain" description="DUF2344" evidence="1">
    <location>
        <begin position="7"/>
        <end position="186"/>
    </location>
</feature>
<evidence type="ECO:0000313" key="2">
    <source>
        <dbReference type="EMBL" id="AQQ71873.1"/>
    </source>
</evidence>
<gene>
    <name evidence="2" type="ORF">SMSP2_02252</name>
</gene>
<dbReference type="Pfam" id="PF10105">
    <property type="entry name" value="DUF2344"/>
    <property type="match status" value="1"/>
</dbReference>
<dbReference type="EMBL" id="CP019646">
    <property type="protein sequence ID" value="AQQ71873.1"/>
    <property type="molecule type" value="Genomic_DNA"/>
</dbReference>
<sequence>MKSTLAIGFSVSGLTGYLSHQEMMRLFQRCFIRAGLNLWFSRGFNPRPKMTIPLPRPVGVNSLAEIICVSIEQDENENFDSDETTRKLQKQLPEGVKIETLECCPGKKTFLPQSVEYVISPKTECFDETVKTRVTAAAQTVKSGGPLPIRRTNPAKNIDKQLNAADYINSIETGNGEIVFDCSVTQSGSLRVDEMMELAGLKPEELAGPILRRSVRWTTK</sequence>
<evidence type="ECO:0000313" key="3">
    <source>
        <dbReference type="Proteomes" id="UP000188181"/>
    </source>
</evidence>
<name>A0A1R7T5W1_9BACT</name>
<dbReference type="InterPro" id="IPR018768">
    <property type="entry name" value="DUF2344"/>
</dbReference>
<dbReference type="RefSeq" id="WP_146684065.1">
    <property type="nucleotide sequence ID" value="NZ_CP019646.1"/>
</dbReference>
<protein>
    <submittedName>
        <fullName evidence="2">Radical SAM-linked protein</fullName>
    </submittedName>
</protein>
<reference evidence="3" key="1">
    <citation type="submission" date="2017-02" db="EMBL/GenBank/DDBJ databases">
        <title>Comparative genomics and description of representatives of a novel lineage of planctomycetes thriving in anoxic sediments.</title>
        <authorList>
            <person name="Spring S."/>
            <person name="Bunk B."/>
            <person name="Sproer C."/>
        </authorList>
    </citation>
    <scope>NUCLEOTIDE SEQUENCE [LARGE SCALE GENOMIC DNA]</scope>
    <source>
        <strain evidence="3">SM-Chi-D1</strain>
    </source>
</reference>
<keyword evidence="3" id="KW-1185">Reference proteome</keyword>
<proteinExistence type="predicted"/>
<accession>A0A1R7T5W1</accession>
<dbReference type="Proteomes" id="UP000188181">
    <property type="component" value="Chromosome"/>
</dbReference>